<dbReference type="GO" id="GO:0005524">
    <property type="term" value="F:ATP binding"/>
    <property type="evidence" value="ECO:0007669"/>
    <property type="project" value="UniProtKB-KW"/>
</dbReference>
<sequence length="535" mass="59201">MNKISSTAVIELALDLATSLNTKDRLNRLLDTIRKTITCDAVVLLSFHGDVLKPIALQGLSRDTLGRRFYVDDHPRFLAICQSKSPIRFAANSPLPDPYDGLVTAHAGDLSVHSCMGLPLYYEDKLLGLLTIDSLTPHVFENIEARTLEVISAIAAATLNTAFLLDQLENRADHSQRVVAELTEEAWKRDGGELIGESPIMLQLKQELDIVACSDFNILIYGETGVGKELVARTLHHKSLRHHGPMVYVNCAALPENLIESELFGHVKGAFTGADKNRPGKFSLANGGTLFLDEIGELPLASQSKILRAIQSNEIQPVGQDDVEEVDVRIVAATNRDLKEEVGEGRFRADLYHRLSVYPIRVPRLYERVGDVQLLAGYFVEQTRRKLGITQLKITESAIAHLSQYNWPGNVRELEHVVSRATLKARARQRDKAIISIDKVDCGTLKVIGFEAESVLNITDEKFTLVSSASVQALAQQPTQSLKVAIESFQKQLISQVLKEEGGNWAAAARRLSTDRANLNRIAKRLNIKVVKSVI</sequence>
<dbReference type="RefSeq" id="WP_138622835.1">
    <property type="nucleotide sequence ID" value="NZ_SZVP01000008.1"/>
</dbReference>
<feature type="domain" description="Sigma-54 factor interaction" evidence="6">
    <location>
        <begin position="194"/>
        <end position="423"/>
    </location>
</feature>
<dbReference type="PANTHER" id="PTHR32071:SF35">
    <property type="entry name" value="ANAEROBIC NITRIC OXIDE REDUCTASE TRANSCRIPTION REGULATOR NORR"/>
    <property type="match status" value="1"/>
</dbReference>
<dbReference type="Pfam" id="PF00158">
    <property type="entry name" value="Sigma54_activat"/>
    <property type="match status" value="1"/>
</dbReference>
<dbReference type="SUPFAM" id="SSF55781">
    <property type="entry name" value="GAF domain-like"/>
    <property type="match status" value="1"/>
</dbReference>
<dbReference type="InterPro" id="IPR027417">
    <property type="entry name" value="P-loop_NTPase"/>
</dbReference>
<comment type="caution">
    <text evidence="7">The sequence shown here is derived from an EMBL/GenBank/DDBJ whole genome shotgun (WGS) entry which is preliminary data.</text>
</comment>
<dbReference type="GO" id="GO:0003677">
    <property type="term" value="F:DNA binding"/>
    <property type="evidence" value="ECO:0007669"/>
    <property type="project" value="UniProtKB-KW"/>
</dbReference>
<dbReference type="InterPro" id="IPR009057">
    <property type="entry name" value="Homeodomain-like_sf"/>
</dbReference>
<dbReference type="Pfam" id="PF25601">
    <property type="entry name" value="AAA_lid_14"/>
    <property type="match status" value="1"/>
</dbReference>
<protein>
    <submittedName>
        <fullName evidence="7">Nitric oxide reductase transcriptional regulator NorR</fullName>
    </submittedName>
</protein>
<keyword evidence="5" id="KW-0804">Transcription</keyword>
<reference evidence="7 8" key="1">
    <citation type="submission" date="2019-05" db="EMBL/GenBank/DDBJ databases">
        <title>Colwellia ponticola sp. nov., isolated from seawater.</title>
        <authorList>
            <person name="Yoon J.-H."/>
        </authorList>
    </citation>
    <scope>NUCLEOTIDE SEQUENCE [LARGE SCALE GENOMIC DNA]</scope>
    <source>
        <strain evidence="7 8">OISW-25</strain>
    </source>
</reference>
<dbReference type="InterPro" id="IPR025662">
    <property type="entry name" value="Sigma_54_int_dom_ATP-bd_1"/>
</dbReference>
<dbReference type="SMART" id="SM00065">
    <property type="entry name" value="GAF"/>
    <property type="match status" value="1"/>
</dbReference>
<keyword evidence="8" id="KW-1185">Reference proteome</keyword>
<evidence type="ECO:0000313" key="7">
    <source>
        <dbReference type="EMBL" id="TMM45036.1"/>
    </source>
</evidence>
<dbReference type="NCBIfam" id="NF003451">
    <property type="entry name" value="PRK05022.1"/>
    <property type="match status" value="1"/>
</dbReference>
<evidence type="ECO:0000256" key="1">
    <source>
        <dbReference type="ARBA" id="ARBA00022741"/>
    </source>
</evidence>
<dbReference type="PROSITE" id="PS00675">
    <property type="entry name" value="SIGMA54_INTERACT_1"/>
    <property type="match status" value="1"/>
</dbReference>
<dbReference type="Pfam" id="PF01590">
    <property type="entry name" value="GAF"/>
    <property type="match status" value="1"/>
</dbReference>
<dbReference type="PROSITE" id="PS00676">
    <property type="entry name" value="SIGMA54_INTERACT_2"/>
    <property type="match status" value="1"/>
</dbReference>
<keyword evidence="4" id="KW-0238">DNA-binding</keyword>
<dbReference type="CDD" id="cd00009">
    <property type="entry name" value="AAA"/>
    <property type="match status" value="1"/>
</dbReference>
<dbReference type="OrthoDB" id="9804019at2"/>
<organism evidence="7 8">
    <name type="scientific">Colwellia ponticola</name>
    <dbReference type="NCBI Taxonomy" id="2304625"/>
    <lineage>
        <taxon>Bacteria</taxon>
        <taxon>Pseudomonadati</taxon>
        <taxon>Pseudomonadota</taxon>
        <taxon>Gammaproteobacteria</taxon>
        <taxon>Alteromonadales</taxon>
        <taxon>Colwelliaceae</taxon>
        <taxon>Colwellia</taxon>
    </lineage>
</organism>
<dbReference type="SUPFAM" id="SSF46689">
    <property type="entry name" value="Homeodomain-like"/>
    <property type="match status" value="1"/>
</dbReference>
<name>A0A8H2PKF0_9GAMM</name>
<dbReference type="PROSITE" id="PS50045">
    <property type="entry name" value="SIGMA54_INTERACT_4"/>
    <property type="match status" value="1"/>
</dbReference>
<accession>A0A8H2PKF0</accession>
<dbReference type="PROSITE" id="PS00688">
    <property type="entry name" value="SIGMA54_INTERACT_3"/>
    <property type="match status" value="1"/>
</dbReference>
<dbReference type="Gene3D" id="1.10.10.60">
    <property type="entry name" value="Homeodomain-like"/>
    <property type="match status" value="1"/>
</dbReference>
<dbReference type="InterPro" id="IPR002078">
    <property type="entry name" value="Sigma_54_int"/>
</dbReference>
<dbReference type="Gene3D" id="1.10.8.60">
    <property type="match status" value="1"/>
</dbReference>
<gene>
    <name evidence="7" type="primary">norR</name>
    <name evidence="7" type="ORF">FCS21_09685</name>
</gene>
<evidence type="ECO:0000256" key="4">
    <source>
        <dbReference type="ARBA" id="ARBA00023125"/>
    </source>
</evidence>
<dbReference type="InterPro" id="IPR003593">
    <property type="entry name" value="AAA+_ATPase"/>
</dbReference>
<dbReference type="Gene3D" id="3.40.50.300">
    <property type="entry name" value="P-loop containing nucleotide triphosphate hydrolases"/>
    <property type="match status" value="1"/>
</dbReference>
<dbReference type="InterPro" id="IPR025944">
    <property type="entry name" value="Sigma_54_int_dom_CS"/>
</dbReference>
<dbReference type="FunFam" id="3.40.50.300:FF:000006">
    <property type="entry name" value="DNA-binding transcriptional regulator NtrC"/>
    <property type="match status" value="1"/>
</dbReference>
<proteinExistence type="predicted"/>
<dbReference type="InterPro" id="IPR025943">
    <property type="entry name" value="Sigma_54_int_dom_ATP-bd_2"/>
</dbReference>
<keyword evidence="2" id="KW-0067">ATP-binding</keyword>
<dbReference type="Gene3D" id="3.30.450.40">
    <property type="match status" value="1"/>
</dbReference>
<evidence type="ECO:0000256" key="2">
    <source>
        <dbReference type="ARBA" id="ARBA00022840"/>
    </source>
</evidence>
<dbReference type="Proteomes" id="UP000307702">
    <property type="component" value="Unassembled WGS sequence"/>
</dbReference>
<keyword evidence="1" id="KW-0547">Nucleotide-binding</keyword>
<dbReference type="GO" id="GO:0006355">
    <property type="term" value="P:regulation of DNA-templated transcription"/>
    <property type="evidence" value="ECO:0007669"/>
    <property type="project" value="InterPro"/>
</dbReference>
<evidence type="ECO:0000259" key="6">
    <source>
        <dbReference type="PROSITE" id="PS50045"/>
    </source>
</evidence>
<dbReference type="InterPro" id="IPR029016">
    <property type="entry name" value="GAF-like_dom_sf"/>
</dbReference>
<dbReference type="InterPro" id="IPR058031">
    <property type="entry name" value="AAA_lid_NorR"/>
</dbReference>
<dbReference type="SUPFAM" id="SSF52540">
    <property type="entry name" value="P-loop containing nucleoside triphosphate hydrolases"/>
    <property type="match status" value="1"/>
</dbReference>
<evidence type="ECO:0000256" key="5">
    <source>
        <dbReference type="ARBA" id="ARBA00023163"/>
    </source>
</evidence>
<dbReference type="EMBL" id="SZVP01000008">
    <property type="protein sequence ID" value="TMM45036.1"/>
    <property type="molecule type" value="Genomic_DNA"/>
</dbReference>
<dbReference type="InterPro" id="IPR003018">
    <property type="entry name" value="GAF"/>
</dbReference>
<dbReference type="PANTHER" id="PTHR32071">
    <property type="entry name" value="TRANSCRIPTIONAL REGULATORY PROTEIN"/>
    <property type="match status" value="1"/>
</dbReference>
<evidence type="ECO:0000256" key="3">
    <source>
        <dbReference type="ARBA" id="ARBA00023015"/>
    </source>
</evidence>
<keyword evidence="3" id="KW-0805">Transcription regulation</keyword>
<evidence type="ECO:0000313" key="8">
    <source>
        <dbReference type="Proteomes" id="UP000307702"/>
    </source>
</evidence>
<dbReference type="AlphaFoldDB" id="A0A8H2PKF0"/>
<dbReference type="SMART" id="SM00382">
    <property type="entry name" value="AAA"/>
    <property type="match status" value="1"/>
</dbReference>